<protein>
    <submittedName>
        <fullName evidence="2">Uncharacterized protein</fullName>
    </submittedName>
</protein>
<dbReference type="EMBL" id="JAXIVS010000010">
    <property type="protein sequence ID" value="MDY7230283.1"/>
    <property type="molecule type" value="Genomic_DNA"/>
</dbReference>
<feature type="region of interest" description="Disordered" evidence="1">
    <location>
        <begin position="115"/>
        <end position="235"/>
    </location>
</feature>
<dbReference type="Proteomes" id="UP001291309">
    <property type="component" value="Unassembled WGS sequence"/>
</dbReference>
<evidence type="ECO:0000313" key="2">
    <source>
        <dbReference type="EMBL" id="MDY7230283.1"/>
    </source>
</evidence>
<sequence length="542" mass="57701">MSDPTAPIGRNESDSDDRVRRAQEAQAQMEAAWAAAAQSPAAPTAPAETATRVSAPLQARDGFERAAVRGPALSPPSSSPAPERAPDATPAGRVGPVPPSERRAELNEVLRDAIGSATGPLNTFTPDSGSDTARGPRAAISRGPAELQGEARERGTQRITQDGDETVQRQTLESRGVVGGKVSGRIGVSQERERTQQVSVEQRTPGTTAPATPPTNHLALNSPEHLPEGGELRIRGERTQKGQTGAEAPVGPLAVGADTAREQALASEVRIRREGNVVSVTRIDETRTTDTARLGGSLGVPMGRLAAVRAAEGRAGMDHVRTEREERTAQFDISTPAGREAYQRFTQSLEVPGAAGEGVLSASRRDVSRYERGVLGSAEAVTGVTSDKVEERSPTFFRQETRETLPDGTEQRERTVGAPNGRVRVAETTRAEDGQPRSDYTVRLGAADATTRQLLQRAFGGELARGQFRGAEGDVTLSFTREQFDRLRTRLNTDHLGRPLDSPPAGAQQFLEVLASRSPLELAQALDRAGRTGRIEGTLSPS</sequence>
<feature type="compositionally biased region" description="Basic and acidic residues" evidence="1">
    <location>
        <begin position="225"/>
        <end position="235"/>
    </location>
</feature>
<evidence type="ECO:0000256" key="1">
    <source>
        <dbReference type="SAM" id="MobiDB-lite"/>
    </source>
</evidence>
<accession>A0ABU5H9W6</accession>
<feature type="compositionally biased region" description="Polar residues" evidence="1">
    <location>
        <begin position="119"/>
        <end position="131"/>
    </location>
</feature>
<proteinExistence type="predicted"/>
<gene>
    <name evidence="2" type="ORF">SYV04_28055</name>
</gene>
<reference evidence="2 3" key="1">
    <citation type="submission" date="2023-12" db="EMBL/GenBank/DDBJ databases">
        <title>the genome sequence of Hyalangium sp. s54d21.</title>
        <authorList>
            <person name="Zhang X."/>
        </authorList>
    </citation>
    <scope>NUCLEOTIDE SEQUENCE [LARGE SCALE GENOMIC DNA]</scope>
    <source>
        <strain evidence="3">s54d21</strain>
    </source>
</reference>
<feature type="region of interest" description="Disordered" evidence="1">
    <location>
        <begin position="1"/>
        <end position="102"/>
    </location>
</feature>
<comment type="caution">
    <text evidence="2">The sequence shown here is derived from an EMBL/GenBank/DDBJ whole genome shotgun (WGS) entry which is preliminary data.</text>
</comment>
<feature type="compositionally biased region" description="Basic and acidic residues" evidence="1">
    <location>
        <begin position="11"/>
        <end position="23"/>
    </location>
</feature>
<name>A0ABU5H9W6_9BACT</name>
<keyword evidence="3" id="KW-1185">Reference proteome</keyword>
<organism evidence="2 3">
    <name type="scientific">Hyalangium rubrum</name>
    <dbReference type="NCBI Taxonomy" id="3103134"/>
    <lineage>
        <taxon>Bacteria</taxon>
        <taxon>Pseudomonadati</taxon>
        <taxon>Myxococcota</taxon>
        <taxon>Myxococcia</taxon>
        <taxon>Myxococcales</taxon>
        <taxon>Cystobacterineae</taxon>
        <taxon>Archangiaceae</taxon>
        <taxon>Hyalangium</taxon>
    </lineage>
</organism>
<evidence type="ECO:0000313" key="3">
    <source>
        <dbReference type="Proteomes" id="UP001291309"/>
    </source>
</evidence>
<feature type="compositionally biased region" description="Low complexity" evidence="1">
    <location>
        <begin position="24"/>
        <end position="51"/>
    </location>
</feature>
<dbReference type="RefSeq" id="WP_321549003.1">
    <property type="nucleotide sequence ID" value="NZ_JAXIVS010000010.1"/>
</dbReference>